<dbReference type="RefSeq" id="WP_303884808.1">
    <property type="nucleotide sequence ID" value="NZ_JBBNIL010000067.1"/>
</dbReference>
<accession>A0ABS8F0N1</accession>
<comment type="caution">
    <text evidence="3">The sequence shown here is derived from an EMBL/GenBank/DDBJ whole genome shotgun (WGS) entry which is preliminary data.</text>
</comment>
<dbReference type="PANTHER" id="PTHR33393:SF11">
    <property type="entry name" value="POLYGLUTAMINE SYNTHESIS ACCESSORY PROTEIN RV0574C-RELATED"/>
    <property type="match status" value="1"/>
</dbReference>
<protein>
    <submittedName>
        <fullName evidence="3">CapA family protein</fullName>
    </submittedName>
</protein>
<sequence length="387" mass="43946">MNWESGYILKMYIGADFVPTDINRELFETSNVEALVGKELLGLFNQSNLNVFNLEVPLTDASTPIDKFGNNLKSPTKTIYGYKALEPIFLTLANNHCLDHGVEGLTTTLELLKKHGIKNAGAGANVKEAKKPFIFEKEGIRIGFYLCAEHEFTVASCHTMGANPFDVLESFDDVEALKKTCDYVIVLYHGGKEFYRYPSPMLQRYCRKFVDKGADLVICQHSHCIGSREDYGKGTIIYGQGNFIFNSESYIHHKEFVKDSLLISVEATKDSFIVSEVPIRGTERGTRLATESEAMETLTEYKKRSENIRDAHFVAQAYKDFADTHVKRYLREFLGRSFIIRAINGLFGRKLIQLILGKTSYLAIQNYLECEAHHELFLRGIKNINKK</sequence>
<dbReference type="PANTHER" id="PTHR33393">
    <property type="entry name" value="POLYGLUTAMINE SYNTHESIS ACCESSORY PROTEIN RV0574C-RELATED"/>
    <property type="match status" value="1"/>
</dbReference>
<dbReference type="EMBL" id="JAJEQD010000003">
    <property type="protein sequence ID" value="MCC2155989.1"/>
    <property type="molecule type" value="Genomic_DNA"/>
</dbReference>
<evidence type="ECO:0000313" key="4">
    <source>
        <dbReference type="Proteomes" id="UP001198241"/>
    </source>
</evidence>
<keyword evidence="4" id="KW-1185">Reference proteome</keyword>
<dbReference type="Pfam" id="PF09587">
    <property type="entry name" value="PGA_cap"/>
    <property type="match status" value="1"/>
</dbReference>
<dbReference type="Gene3D" id="3.60.21.10">
    <property type="match status" value="1"/>
</dbReference>
<reference evidence="3 4" key="1">
    <citation type="submission" date="2021-10" db="EMBL/GenBank/DDBJ databases">
        <title>Anaerobic single-cell dispensing facilitates the cultivation of human gut bacteria.</title>
        <authorList>
            <person name="Afrizal A."/>
        </authorList>
    </citation>
    <scope>NUCLEOTIDE SEQUENCE [LARGE SCALE GENOMIC DNA]</scope>
    <source>
        <strain evidence="3 4">CLA-AA-H247</strain>
    </source>
</reference>
<dbReference type="SUPFAM" id="SSF56300">
    <property type="entry name" value="Metallo-dependent phosphatases"/>
    <property type="match status" value="1"/>
</dbReference>
<evidence type="ECO:0000259" key="2">
    <source>
        <dbReference type="SMART" id="SM00854"/>
    </source>
</evidence>
<name>A0ABS8F0N1_9FIRM</name>
<gene>
    <name evidence="3" type="ORF">LKD20_02370</name>
</gene>
<dbReference type="SMART" id="SM00854">
    <property type="entry name" value="PGA_cap"/>
    <property type="match status" value="1"/>
</dbReference>
<comment type="similarity">
    <text evidence="1">Belongs to the CapA family.</text>
</comment>
<organism evidence="3 4">
    <name type="scientific">Veillonella fallax</name>
    <dbReference type="NCBI Taxonomy" id="2881272"/>
    <lineage>
        <taxon>Bacteria</taxon>
        <taxon>Bacillati</taxon>
        <taxon>Bacillota</taxon>
        <taxon>Negativicutes</taxon>
        <taxon>Veillonellales</taxon>
        <taxon>Veillonellaceae</taxon>
        <taxon>Veillonella</taxon>
    </lineage>
</organism>
<evidence type="ECO:0000256" key="1">
    <source>
        <dbReference type="ARBA" id="ARBA00005662"/>
    </source>
</evidence>
<feature type="domain" description="Capsule synthesis protein CapA" evidence="2">
    <location>
        <begin position="32"/>
        <end position="247"/>
    </location>
</feature>
<proteinExistence type="inferred from homology"/>
<dbReference type="InterPro" id="IPR019079">
    <property type="entry name" value="Capsule_synth_CapA"/>
</dbReference>
<dbReference type="InterPro" id="IPR052169">
    <property type="entry name" value="CW_Biosynth-Accessory"/>
</dbReference>
<dbReference type="CDD" id="cd07381">
    <property type="entry name" value="MPP_CapA"/>
    <property type="match status" value="1"/>
</dbReference>
<dbReference type="InterPro" id="IPR029052">
    <property type="entry name" value="Metallo-depent_PP-like"/>
</dbReference>
<evidence type="ECO:0000313" key="3">
    <source>
        <dbReference type="EMBL" id="MCC2155989.1"/>
    </source>
</evidence>
<dbReference type="Proteomes" id="UP001198241">
    <property type="component" value="Unassembled WGS sequence"/>
</dbReference>